<gene>
    <name evidence="3" type="ORF">B0T46_21035</name>
</gene>
<dbReference type="Gene3D" id="3.10.129.10">
    <property type="entry name" value="Hotdog Thioesterase"/>
    <property type="match status" value="1"/>
</dbReference>
<dbReference type="Pfam" id="PF01575">
    <property type="entry name" value="MaoC_dehydratas"/>
    <property type="match status" value="1"/>
</dbReference>
<dbReference type="PANTHER" id="PTHR42993">
    <property type="entry name" value="MAOC-LIKE DEHYDRATASE DOMAIN-CONTAINING PROTEIN"/>
    <property type="match status" value="1"/>
</dbReference>
<proteinExistence type="inferred from homology"/>
<feature type="domain" description="MaoC-like" evidence="2">
    <location>
        <begin position="12"/>
        <end position="129"/>
    </location>
</feature>
<dbReference type="STRING" id="1538463.B0T36_05435"/>
<accession>A0A1W0B134</accession>
<evidence type="ECO:0000259" key="2">
    <source>
        <dbReference type="Pfam" id="PF01575"/>
    </source>
</evidence>
<reference evidence="3 4" key="1">
    <citation type="journal article" date="2016" name="Antonie Van Leeuwenhoek">
        <title>Nocardia donostiensis sp. nov., isolated from human respiratory specimens.</title>
        <authorList>
            <person name="Ercibengoa M."/>
            <person name="Bell M."/>
            <person name="Marimon J.M."/>
            <person name="Humrighouse B."/>
            <person name="Klenk H.P."/>
            <person name="Potter G."/>
            <person name="Perez-Trallero E."/>
        </authorList>
    </citation>
    <scope>NUCLEOTIDE SEQUENCE [LARGE SCALE GENOMIC DNA]</scope>
    <source>
        <strain evidence="3 4">X1655</strain>
    </source>
</reference>
<name>A0A1W0B134_9NOCA</name>
<comment type="similarity">
    <text evidence="1">Belongs to the enoyl-CoA hydratase/isomerase family.</text>
</comment>
<dbReference type="PANTHER" id="PTHR42993:SF1">
    <property type="entry name" value="MAOC-LIKE DEHYDRATASE DOMAIN-CONTAINING PROTEIN"/>
    <property type="match status" value="1"/>
</dbReference>
<dbReference type="CDD" id="cd03450">
    <property type="entry name" value="NodN"/>
    <property type="match status" value="1"/>
</dbReference>
<sequence>MIVFASVDDIRAALGTTIGPTEWMAVDQNRINAFADTTGDHQWIHVDTERAAAGPFGSTIAHGYLTLSLIPQFAAQLFRIEAGSARINYGVNKVRFPAAVPTDARLRASVEFVALKPGTAGEQLTTRYTIELENSHKPACIAETLTLLLP</sequence>
<evidence type="ECO:0000313" key="4">
    <source>
        <dbReference type="Proteomes" id="UP000188836"/>
    </source>
</evidence>
<comment type="caution">
    <text evidence="3">The sequence shown here is derived from an EMBL/GenBank/DDBJ whole genome shotgun (WGS) entry which is preliminary data.</text>
</comment>
<dbReference type="OrthoDB" id="9801735at2"/>
<keyword evidence="4" id="KW-1185">Reference proteome</keyword>
<dbReference type="InterPro" id="IPR029069">
    <property type="entry name" value="HotDog_dom_sf"/>
</dbReference>
<dbReference type="RefSeq" id="WP_077120082.1">
    <property type="nucleotide sequence ID" value="NZ_LOKT01000003.1"/>
</dbReference>
<organism evidence="3 4">
    <name type="scientific">Nocardia donostiensis</name>
    <dbReference type="NCBI Taxonomy" id="1538463"/>
    <lineage>
        <taxon>Bacteria</taxon>
        <taxon>Bacillati</taxon>
        <taxon>Actinomycetota</taxon>
        <taxon>Actinomycetes</taxon>
        <taxon>Mycobacteriales</taxon>
        <taxon>Nocardiaceae</taxon>
        <taxon>Nocardia</taxon>
    </lineage>
</organism>
<dbReference type="InterPro" id="IPR002539">
    <property type="entry name" value="MaoC-like_dom"/>
</dbReference>
<dbReference type="SUPFAM" id="SSF54637">
    <property type="entry name" value="Thioesterase/thiol ester dehydrase-isomerase"/>
    <property type="match status" value="1"/>
</dbReference>
<dbReference type="Proteomes" id="UP000188836">
    <property type="component" value="Unassembled WGS sequence"/>
</dbReference>
<dbReference type="EMBL" id="MUMY01000020">
    <property type="protein sequence ID" value="ONM46745.1"/>
    <property type="molecule type" value="Genomic_DNA"/>
</dbReference>
<protein>
    <recommendedName>
        <fullName evidence="2">MaoC-like domain-containing protein</fullName>
    </recommendedName>
</protein>
<evidence type="ECO:0000256" key="1">
    <source>
        <dbReference type="ARBA" id="ARBA00005254"/>
    </source>
</evidence>
<dbReference type="InterPro" id="IPR039375">
    <property type="entry name" value="NodN-like"/>
</dbReference>
<evidence type="ECO:0000313" key="3">
    <source>
        <dbReference type="EMBL" id="ONM46745.1"/>
    </source>
</evidence>
<dbReference type="AlphaFoldDB" id="A0A1W0B134"/>